<evidence type="ECO:0000313" key="2">
    <source>
        <dbReference type="Proteomes" id="UP001234297"/>
    </source>
</evidence>
<name>A0ACC2MCE0_PERAE</name>
<protein>
    <submittedName>
        <fullName evidence="1">Uncharacterized protein</fullName>
    </submittedName>
</protein>
<reference evidence="1 2" key="1">
    <citation type="journal article" date="2022" name="Hortic Res">
        <title>A haplotype resolved chromosomal level avocado genome allows analysis of novel avocado genes.</title>
        <authorList>
            <person name="Nath O."/>
            <person name="Fletcher S.J."/>
            <person name="Hayward A."/>
            <person name="Shaw L.M."/>
            <person name="Masouleh A.K."/>
            <person name="Furtado A."/>
            <person name="Henry R.J."/>
            <person name="Mitter N."/>
        </authorList>
    </citation>
    <scope>NUCLEOTIDE SEQUENCE [LARGE SCALE GENOMIC DNA]</scope>
    <source>
        <strain evidence="2">cv. Hass</strain>
    </source>
</reference>
<organism evidence="1 2">
    <name type="scientific">Persea americana</name>
    <name type="common">Avocado</name>
    <dbReference type="NCBI Taxonomy" id="3435"/>
    <lineage>
        <taxon>Eukaryota</taxon>
        <taxon>Viridiplantae</taxon>
        <taxon>Streptophyta</taxon>
        <taxon>Embryophyta</taxon>
        <taxon>Tracheophyta</taxon>
        <taxon>Spermatophyta</taxon>
        <taxon>Magnoliopsida</taxon>
        <taxon>Magnoliidae</taxon>
        <taxon>Laurales</taxon>
        <taxon>Lauraceae</taxon>
        <taxon>Persea</taxon>
    </lineage>
</organism>
<dbReference type="EMBL" id="CM056810">
    <property type="protein sequence ID" value="KAJ8643312.1"/>
    <property type="molecule type" value="Genomic_DNA"/>
</dbReference>
<evidence type="ECO:0000313" key="1">
    <source>
        <dbReference type="EMBL" id="KAJ8643312.1"/>
    </source>
</evidence>
<proteinExistence type="predicted"/>
<dbReference type="Proteomes" id="UP001234297">
    <property type="component" value="Chromosome 2"/>
</dbReference>
<keyword evidence="2" id="KW-1185">Reference proteome</keyword>
<gene>
    <name evidence="1" type="ORF">MRB53_005060</name>
</gene>
<accession>A0ACC2MCE0</accession>
<sequence>MGNAEKLMNQIMELKFTAKSLQRQARKCEKDEKSEKLKVKKAIEKGNMDGARIYAENAIRKRNEQMNYLRLSSRLDAVVARLDTQAKMTTINKSMGSIVKALDSSLATGNLQKMSETMDQFEKQFVNMEVQAEFMETSMAGSTSLSTPEGEVNSLMQQVADDYGLEVSVGLPQAAAHAIPTASSSEKVDEDDLSRRLAELKARGSGLSMDGNLNCDGSRSPQALEHSGIWRGSSVKLNLNQAAIAKPYLASIGAGVLHDVWDAMALFKGRDVMEVVAAREALGFLEDFLWLVVIDVVSFNAVTWTGFNGKSAHVIDEIN</sequence>
<comment type="caution">
    <text evidence="1">The sequence shown here is derived from an EMBL/GenBank/DDBJ whole genome shotgun (WGS) entry which is preliminary data.</text>
</comment>